<comment type="caution">
    <text evidence="1">The sequence shown here is derived from an EMBL/GenBank/DDBJ whole genome shotgun (WGS) entry which is preliminary data.</text>
</comment>
<sequence length="93" mass="10869">MQQTLAFRSGRRNEIDVPVRAMEHFLITTKQQCSSSYRESYSKHVHVNLNVRLPFHLHIDCPEKLTDLNGLGSFKSDCQFNLRSTFCQWPTIN</sequence>
<organism evidence="1 2">
    <name type="scientific">Nephila pilipes</name>
    <name type="common">Giant wood spider</name>
    <name type="synonym">Nephila maculata</name>
    <dbReference type="NCBI Taxonomy" id="299642"/>
    <lineage>
        <taxon>Eukaryota</taxon>
        <taxon>Metazoa</taxon>
        <taxon>Ecdysozoa</taxon>
        <taxon>Arthropoda</taxon>
        <taxon>Chelicerata</taxon>
        <taxon>Arachnida</taxon>
        <taxon>Araneae</taxon>
        <taxon>Araneomorphae</taxon>
        <taxon>Entelegynae</taxon>
        <taxon>Araneoidea</taxon>
        <taxon>Nephilidae</taxon>
        <taxon>Nephila</taxon>
    </lineage>
</organism>
<name>A0A8X6T4A0_NEPPI</name>
<gene>
    <name evidence="1" type="ORF">NPIL_344731</name>
</gene>
<evidence type="ECO:0000313" key="2">
    <source>
        <dbReference type="Proteomes" id="UP000887013"/>
    </source>
</evidence>
<dbReference type="AlphaFoldDB" id="A0A8X6T4A0"/>
<accession>A0A8X6T4A0</accession>
<evidence type="ECO:0000313" key="1">
    <source>
        <dbReference type="EMBL" id="GFS75802.1"/>
    </source>
</evidence>
<reference evidence="1" key="1">
    <citation type="submission" date="2020-08" db="EMBL/GenBank/DDBJ databases">
        <title>Multicomponent nature underlies the extraordinary mechanical properties of spider dragline silk.</title>
        <authorList>
            <person name="Kono N."/>
            <person name="Nakamura H."/>
            <person name="Mori M."/>
            <person name="Yoshida Y."/>
            <person name="Ohtoshi R."/>
            <person name="Malay A.D."/>
            <person name="Moran D.A.P."/>
            <person name="Tomita M."/>
            <person name="Numata K."/>
            <person name="Arakawa K."/>
        </authorList>
    </citation>
    <scope>NUCLEOTIDE SEQUENCE</scope>
</reference>
<keyword evidence="2" id="KW-1185">Reference proteome</keyword>
<proteinExistence type="predicted"/>
<dbReference type="Proteomes" id="UP000887013">
    <property type="component" value="Unassembled WGS sequence"/>
</dbReference>
<protein>
    <submittedName>
        <fullName evidence="1">Uncharacterized protein</fullName>
    </submittedName>
</protein>
<dbReference type="EMBL" id="BMAW01096664">
    <property type="protein sequence ID" value="GFS75802.1"/>
    <property type="molecule type" value="Genomic_DNA"/>
</dbReference>